<keyword evidence="2" id="KW-1185">Reference proteome</keyword>
<dbReference type="EMBL" id="JMSZ01000021">
    <property type="protein sequence ID" value="KDE39971.1"/>
    <property type="molecule type" value="Genomic_DNA"/>
</dbReference>
<reference evidence="1 2" key="1">
    <citation type="journal article" date="2005" name="Int. J. Syst. Evol. Microbiol.">
        <title>Nitrincola lacisaponensis gen. nov., sp. nov., a novel alkaliphilic bacterium isolated from an alkaline, saline lake.</title>
        <authorList>
            <person name="Dimitriu P.A."/>
            <person name="Shukla S.K."/>
            <person name="Conradt J."/>
            <person name="Marquez M.C."/>
            <person name="Ventosa A."/>
            <person name="Maglia A."/>
            <person name="Peyton B.M."/>
            <person name="Pinkart H.C."/>
            <person name="Mormile M.R."/>
        </authorList>
    </citation>
    <scope>NUCLEOTIDE SEQUENCE [LARGE SCALE GENOMIC DNA]</scope>
    <source>
        <strain evidence="1 2">4CA</strain>
    </source>
</reference>
<evidence type="ECO:0000313" key="1">
    <source>
        <dbReference type="EMBL" id="KDE39971.1"/>
    </source>
</evidence>
<gene>
    <name evidence="1" type="ORF">ADINL_1608</name>
</gene>
<sequence>MVCQFKTTDKRLALWLADLEGWLAMRDTSRINKFNTNHYHSDKVSLQDVKFP</sequence>
<accession>A0A063Y5F7</accession>
<evidence type="ECO:0000313" key="2">
    <source>
        <dbReference type="Proteomes" id="UP000027318"/>
    </source>
</evidence>
<name>A0A063Y5F7_9GAMM</name>
<dbReference type="AlphaFoldDB" id="A0A063Y5F7"/>
<protein>
    <submittedName>
        <fullName evidence="1">Uncharacterized protein</fullName>
    </submittedName>
</protein>
<organism evidence="1 2">
    <name type="scientific">Nitrincola lacisaponensis</name>
    <dbReference type="NCBI Taxonomy" id="267850"/>
    <lineage>
        <taxon>Bacteria</taxon>
        <taxon>Pseudomonadati</taxon>
        <taxon>Pseudomonadota</taxon>
        <taxon>Gammaproteobacteria</taxon>
        <taxon>Oceanospirillales</taxon>
        <taxon>Oceanospirillaceae</taxon>
        <taxon>Nitrincola</taxon>
    </lineage>
</organism>
<proteinExistence type="predicted"/>
<dbReference type="Proteomes" id="UP000027318">
    <property type="component" value="Unassembled WGS sequence"/>
</dbReference>
<comment type="caution">
    <text evidence="1">The sequence shown here is derived from an EMBL/GenBank/DDBJ whole genome shotgun (WGS) entry which is preliminary data.</text>
</comment>